<dbReference type="InterPro" id="IPR014883">
    <property type="entry name" value="VRR_NUC"/>
</dbReference>
<dbReference type="GO" id="GO:0016788">
    <property type="term" value="F:hydrolase activity, acting on ester bonds"/>
    <property type="evidence" value="ECO:0007669"/>
    <property type="project" value="InterPro"/>
</dbReference>
<evidence type="ECO:0000256" key="3">
    <source>
        <dbReference type="ARBA" id="ARBA00022801"/>
    </source>
</evidence>
<dbReference type="InterPro" id="IPR011856">
    <property type="entry name" value="tRNA_endonuc-like_dom_sf"/>
</dbReference>
<dbReference type="EMBL" id="VULO01000015">
    <property type="protein sequence ID" value="MSS85328.1"/>
    <property type="molecule type" value="Genomic_DNA"/>
</dbReference>
<name>A0A6N7WAX3_9ACTO</name>
<evidence type="ECO:0000259" key="4">
    <source>
        <dbReference type="SMART" id="SM00990"/>
    </source>
</evidence>
<dbReference type="GO" id="GO:0003676">
    <property type="term" value="F:nucleic acid binding"/>
    <property type="evidence" value="ECO:0007669"/>
    <property type="project" value="InterPro"/>
</dbReference>
<evidence type="ECO:0000256" key="1">
    <source>
        <dbReference type="ARBA" id="ARBA00001946"/>
    </source>
</evidence>
<organism evidence="5 6">
    <name type="scientific">Scrofimicrobium canadense</name>
    <dbReference type="NCBI Taxonomy" id="2652290"/>
    <lineage>
        <taxon>Bacteria</taxon>
        <taxon>Bacillati</taxon>
        <taxon>Actinomycetota</taxon>
        <taxon>Actinomycetes</taxon>
        <taxon>Actinomycetales</taxon>
        <taxon>Actinomycetaceae</taxon>
        <taxon>Scrofimicrobium</taxon>
    </lineage>
</organism>
<comment type="caution">
    <text evidence="5">The sequence shown here is derived from an EMBL/GenBank/DDBJ whole genome shotgun (WGS) entry which is preliminary data.</text>
</comment>
<evidence type="ECO:0000256" key="2">
    <source>
        <dbReference type="ARBA" id="ARBA00022722"/>
    </source>
</evidence>
<dbReference type="GO" id="GO:0004518">
    <property type="term" value="F:nuclease activity"/>
    <property type="evidence" value="ECO:0007669"/>
    <property type="project" value="UniProtKB-KW"/>
</dbReference>
<gene>
    <name evidence="5" type="ORF">FYJ24_11315</name>
</gene>
<dbReference type="AlphaFoldDB" id="A0A6N7WAX3"/>
<dbReference type="Pfam" id="PF08774">
    <property type="entry name" value="VRR_NUC"/>
    <property type="match status" value="1"/>
</dbReference>
<dbReference type="Gene3D" id="3.40.1350.10">
    <property type="match status" value="1"/>
</dbReference>
<dbReference type="RefSeq" id="WP_154546514.1">
    <property type="nucleotide sequence ID" value="NZ_VULO01000015.1"/>
</dbReference>
<evidence type="ECO:0000313" key="6">
    <source>
        <dbReference type="Proteomes" id="UP000470875"/>
    </source>
</evidence>
<keyword evidence="6" id="KW-1185">Reference proteome</keyword>
<proteinExistence type="predicted"/>
<dbReference type="Proteomes" id="UP000470875">
    <property type="component" value="Unassembled WGS sequence"/>
</dbReference>
<evidence type="ECO:0000313" key="5">
    <source>
        <dbReference type="EMBL" id="MSS85328.1"/>
    </source>
</evidence>
<sequence>MREQHIEAVLKARIEALGGLCWKLVCPGTTGVPDRICMVGGRVMFVEVKAPGEKPRPIQNLRIQQLRDQGFHVTVLDSLDGIEEVTDALSDRM</sequence>
<feature type="domain" description="VRR-NUC" evidence="4">
    <location>
        <begin position="1"/>
        <end position="80"/>
    </location>
</feature>
<protein>
    <submittedName>
        <fullName evidence="5">VRR-NUC domain-containing protein</fullName>
    </submittedName>
</protein>
<comment type="cofactor">
    <cofactor evidence="1">
        <name>Mg(2+)</name>
        <dbReference type="ChEBI" id="CHEBI:18420"/>
    </cofactor>
</comment>
<keyword evidence="2" id="KW-0540">Nuclease</keyword>
<dbReference type="SMART" id="SM00990">
    <property type="entry name" value="VRR_NUC"/>
    <property type="match status" value="1"/>
</dbReference>
<keyword evidence="3" id="KW-0378">Hydrolase</keyword>
<reference evidence="5 6" key="1">
    <citation type="submission" date="2019-08" db="EMBL/GenBank/DDBJ databases">
        <title>In-depth cultivation of the pig gut microbiome towards novel bacterial diversity and tailored functional studies.</title>
        <authorList>
            <person name="Wylensek D."/>
            <person name="Hitch T.C.A."/>
            <person name="Clavel T."/>
        </authorList>
    </citation>
    <scope>NUCLEOTIDE SEQUENCE [LARGE SCALE GENOMIC DNA]</scope>
    <source>
        <strain evidence="5 6">WB03_NA08</strain>
    </source>
</reference>
<accession>A0A6N7WAX3</accession>